<dbReference type="Proteomes" id="UP001164539">
    <property type="component" value="Chromosome 4"/>
</dbReference>
<protein>
    <submittedName>
        <fullName evidence="1">CDP-diacylglycerol--glycerol-3-phosphate 3-phosphatidyltransferase</fullName>
    </submittedName>
</protein>
<comment type="caution">
    <text evidence="1">The sequence shown here is derived from an EMBL/GenBank/DDBJ whole genome shotgun (WGS) entry which is preliminary data.</text>
</comment>
<dbReference type="EMBL" id="CM051397">
    <property type="protein sequence ID" value="KAJ4719766.1"/>
    <property type="molecule type" value="Genomic_DNA"/>
</dbReference>
<accession>A0ACC1Y7M3</accession>
<name>A0ACC1Y7M3_MELAZ</name>
<reference evidence="1 2" key="1">
    <citation type="journal article" date="2023" name="Science">
        <title>Complex scaffold remodeling in plant triterpene biosynthesis.</title>
        <authorList>
            <person name="De La Pena R."/>
            <person name="Hodgson H."/>
            <person name="Liu J.C."/>
            <person name="Stephenson M.J."/>
            <person name="Martin A.C."/>
            <person name="Owen C."/>
            <person name="Harkess A."/>
            <person name="Leebens-Mack J."/>
            <person name="Jimenez L.E."/>
            <person name="Osbourn A."/>
            <person name="Sattely E.S."/>
        </authorList>
    </citation>
    <scope>NUCLEOTIDE SEQUENCE [LARGE SCALE GENOMIC DNA]</scope>
    <source>
        <strain evidence="2">cv. JPN11</strain>
        <tissue evidence="1">Leaf</tissue>
    </source>
</reference>
<gene>
    <name evidence="1" type="ORF">OWV82_007696</name>
</gene>
<evidence type="ECO:0000313" key="1">
    <source>
        <dbReference type="EMBL" id="KAJ4719766.1"/>
    </source>
</evidence>
<evidence type="ECO:0000313" key="2">
    <source>
        <dbReference type="Proteomes" id="UP001164539"/>
    </source>
</evidence>
<proteinExistence type="predicted"/>
<sequence>MPLPTLKLSMAASFCANPCKLVRHITFTTTKISSPKLSNSRWRIAPCAHLSLSAHVSVLPCNNLDHRLRFTCRKICLSSSPNRSSTNKAGLNPNPDPNLSSGSGIVADMGSENEKAANNDWYYNQQPSSSSSPSMQQQPASSKLLTLPTILTLGRVAAVPLLICTFYVDSWWGRTATTSIFIAAAITDWLDGYIARKMRLGSTFGAFLDPVADKLMVAATLVLLCTKPLEISMFGQVPWLLTVPAIAIIGREITMSAVREWAASQNTKLLEAVAVNNLGKWKTATQMIALTILLATRDSSIGGPWILVGSGVVLLYISAGLSLWSLAVYMGKISKVLLK</sequence>
<keyword evidence="2" id="KW-1185">Reference proteome</keyword>
<organism evidence="1 2">
    <name type="scientific">Melia azedarach</name>
    <name type="common">Chinaberry tree</name>
    <dbReference type="NCBI Taxonomy" id="155640"/>
    <lineage>
        <taxon>Eukaryota</taxon>
        <taxon>Viridiplantae</taxon>
        <taxon>Streptophyta</taxon>
        <taxon>Embryophyta</taxon>
        <taxon>Tracheophyta</taxon>
        <taxon>Spermatophyta</taxon>
        <taxon>Magnoliopsida</taxon>
        <taxon>eudicotyledons</taxon>
        <taxon>Gunneridae</taxon>
        <taxon>Pentapetalae</taxon>
        <taxon>rosids</taxon>
        <taxon>malvids</taxon>
        <taxon>Sapindales</taxon>
        <taxon>Meliaceae</taxon>
        <taxon>Melia</taxon>
    </lineage>
</organism>